<dbReference type="InterPro" id="IPR031961">
    <property type="entry name" value="DUF4780"/>
</dbReference>
<proteinExistence type="predicted"/>
<evidence type="ECO:0000259" key="2">
    <source>
        <dbReference type="Pfam" id="PF16012"/>
    </source>
</evidence>
<dbReference type="InterPro" id="IPR036691">
    <property type="entry name" value="Endo/exonu/phosph_ase_sf"/>
</dbReference>
<gene>
    <name evidence="3" type="ORF">PMACD_LOCUS11109</name>
</gene>
<dbReference type="Pfam" id="PF16012">
    <property type="entry name" value="DUF4780"/>
    <property type="match status" value="1"/>
</dbReference>
<feature type="region of interest" description="Disordered" evidence="1">
    <location>
        <begin position="135"/>
        <end position="171"/>
    </location>
</feature>
<feature type="domain" description="DUF4780" evidence="2">
    <location>
        <begin position="22"/>
        <end position="136"/>
    </location>
</feature>
<organism evidence="3 4">
    <name type="scientific">Pieris macdunnoughi</name>
    <dbReference type="NCBI Taxonomy" id="345717"/>
    <lineage>
        <taxon>Eukaryota</taxon>
        <taxon>Metazoa</taxon>
        <taxon>Ecdysozoa</taxon>
        <taxon>Arthropoda</taxon>
        <taxon>Hexapoda</taxon>
        <taxon>Insecta</taxon>
        <taxon>Pterygota</taxon>
        <taxon>Neoptera</taxon>
        <taxon>Endopterygota</taxon>
        <taxon>Lepidoptera</taxon>
        <taxon>Glossata</taxon>
        <taxon>Ditrysia</taxon>
        <taxon>Papilionoidea</taxon>
        <taxon>Pieridae</taxon>
        <taxon>Pierinae</taxon>
        <taxon>Pieris</taxon>
    </lineage>
</organism>
<evidence type="ECO:0000256" key="1">
    <source>
        <dbReference type="SAM" id="MobiDB-lite"/>
    </source>
</evidence>
<keyword evidence="4" id="KW-1185">Reference proteome</keyword>
<sequence length="365" mass="40904">MTEPFMDITQEQVENIRQQIQGKLQDELMADLDASLTAEPNDIRFRHNAHFSDGVLKIWCEDAFTLSWLTRTCDVITSPIPDTKLVVRPQSAIPKKVPCLLHVPEFTGNTDTLRKLITRQNRHLNIRSWILTHERRTHDRTEKSPHRPPVPVTPPLTTASTSAYNSTSLTRDAGAGRVTDTHAPMEAVQQPPSREHAPRLTCIGLASAYLPGDEAMPTSERSRLVEYYEREKLKLIIAADSNAHHTLWGNANTNARGCIITNEQSWKPYSERVTVSSDWHVADKIITKEKVTWAINSFLPFKEAGLDGIFPGLLSLGKSTESSFHKILSRIGNSETLGAFIDIEGAFDQTNFMRITRALVTCGEA</sequence>
<evidence type="ECO:0000313" key="4">
    <source>
        <dbReference type="Proteomes" id="UP000663880"/>
    </source>
</evidence>
<dbReference type="OrthoDB" id="6930545at2759"/>
<dbReference type="EMBL" id="CAJOBZ010000035">
    <property type="protein sequence ID" value="CAF4898834.1"/>
    <property type="molecule type" value="Genomic_DNA"/>
</dbReference>
<comment type="caution">
    <text evidence="3">The sequence shown here is derived from an EMBL/GenBank/DDBJ whole genome shotgun (WGS) entry which is preliminary data.</text>
</comment>
<feature type="compositionally biased region" description="Basic and acidic residues" evidence="1">
    <location>
        <begin position="135"/>
        <end position="145"/>
    </location>
</feature>
<dbReference type="AlphaFoldDB" id="A0A821V0J3"/>
<dbReference type="SUPFAM" id="SSF56219">
    <property type="entry name" value="DNase I-like"/>
    <property type="match status" value="1"/>
</dbReference>
<dbReference type="Gene3D" id="3.60.10.10">
    <property type="entry name" value="Endonuclease/exonuclease/phosphatase"/>
    <property type="match status" value="1"/>
</dbReference>
<accession>A0A821V0J3</accession>
<protein>
    <recommendedName>
        <fullName evidence="2">DUF4780 domain-containing protein</fullName>
    </recommendedName>
</protein>
<evidence type="ECO:0000313" key="3">
    <source>
        <dbReference type="EMBL" id="CAF4898834.1"/>
    </source>
</evidence>
<dbReference type="Proteomes" id="UP000663880">
    <property type="component" value="Unassembled WGS sequence"/>
</dbReference>
<reference evidence="3" key="1">
    <citation type="submission" date="2021-02" db="EMBL/GenBank/DDBJ databases">
        <authorList>
            <person name="Steward A R."/>
        </authorList>
    </citation>
    <scope>NUCLEOTIDE SEQUENCE</scope>
</reference>
<name>A0A821V0J3_9NEOP</name>
<feature type="compositionally biased region" description="Low complexity" evidence="1">
    <location>
        <begin position="155"/>
        <end position="170"/>
    </location>
</feature>